<dbReference type="Proteomes" id="UP001153076">
    <property type="component" value="Unassembled WGS sequence"/>
</dbReference>
<evidence type="ECO:0000313" key="2">
    <source>
        <dbReference type="Proteomes" id="UP001153076"/>
    </source>
</evidence>
<dbReference type="AlphaFoldDB" id="A0A9Q1KG21"/>
<organism evidence="1 2">
    <name type="scientific">Carnegiea gigantea</name>
    <dbReference type="NCBI Taxonomy" id="171969"/>
    <lineage>
        <taxon>Eukaryota</taxon>
        <taxon>Viridiplantae</taxon>
        <taxon>Streptophyta</taxon>
        <taxon>Embryophyta</taxon>
        <taxon>Tracheophyta</taxon>
        <taxon>Spermatophyta</taxon>
        <taxon>Magnoliopsida</taxon>
        <taxon>eudicotyledons</taxon>
        <taxon>Gunneridae</taxon>
        <taxon>Pentapetalae</taxon>
        <taxon>Caryophyllales</taxon>
        <taxon>Cactineae</taxon>
        <taxon>Cactaceae</taxon>
        <taxon>Cactoideae</taxon>
        <taxon>Echinocereeae</taxon>
        <taxon>Carnegiea</taxon>
    </lineage>
</organism>
<dbReference type="EMBL" id="JAKOGI010000147">
    <property type="protein sequence ID" value="KAJ8442097.1"/>
    <property type="molecule type" value="Genomic_DNA"/>
</dbReference>
<protein>
    <submittedName>
        <fullName evidence="1">Uncharacterized protein</fullName>
    </submittedName>
</protein>
<evidence type="ECO:0000313" key="1">
    <source>
        <dbReference type="EMBL" id="KAJ8442097.1"/>
    </source>
</evidence>
<keyword evidence="2" id="KW-1185">Reference proteome</keyword>
<proteinExistence type="predicted"/>
<sequence length="177" mass="19464">MEVCDSMDEASKVSYRRGLGVDGPTDIAGVMCETALEVVAKGLNSNPQVPAPLNPGVPRAIAFMSTSSATGLSCKYSSKISWRPRTSGLGTTIYTIMVWSKLDQEYQASSLLPSILCPVTDIVSTFVQQIILQQSFDHSPIPHSAQNRPFRQEADARSSSYGLPTAFLWIQWHRFHQ</sequence>
<reference evidence="1" key="1">
    <citation type="submission" date="2022-04" db="EMBL/GenBank/DDBJ databases">
        <title>Carnegiea gigantea Genome sequencing and assembly v2.</title>
        <authorList>
            <person name="Copetti D."/>
            <person name="Sanderson M.J."/>
            <person name="Burquez A."/>
            <person name="Wojciechowski M.F."/>
        </authorList>
    </citation>
    <scope>NUCLEOTIDE SEQUENCE</scope>
    <source>
        <strain evidence="1">SGP5-SGP5p</strain>
        <tissue evidence="1">Aerial part</tissue>
    </source>
</reference>
<accession>A0A9Q1KG21</accession>
<comment type="caution">
    <text evidence="1">The sequence shown here is derived from an EMBL/GenBank/DDBJ whole genome shotgun (WGS) entry which is preliminary data.</text>
</comment>
<gene>
    <name evidence="1" type="ORF">Cgig2_007935</name>
</gene>
<name>A0A9Q1KG21_9CARY</name>